<evidence type="ECO:0000313" key="2">
    <source>
        <dbReference type="EMBL" id="UYQ73443.1"/>
    </source>
</evidence>
<dbReference type="Pfam" id="PF20334">
    <property type="entry name" value="DUF6629"/>
    <property type="match status" value="1"/>
</dbReference>
<dbReference type="InterPro" id="IPR046737">
    <property type="entry name" value="DUF6629"/>
</dbReference>
<protein>
    <submittedName>
        <fullName evidence="2">Uncharacterized protein</fullName>
    </submittedName>
</protein>
<dbReference type="EMBL" id="CP107716">
    <property type="protein sequence ID" value="UYQ73443.1"/>
    <property type="molecule type" value="Genomic_DNA"/>
</dbReference>
<accession>A0ABY6IS43</accession>
<dbReference type="RefSeq" id="WP_264227028.1">
    <property type="nucleotide sequence ID" value="NZ_CP107716.1"/>
</dbReference>
<organism evidence="2 3">
    <name type="scientific">Pelagibacterium flavum</name>
    <dbReference type="NCBI Taxonomy" id="2984530"/>
    <lineage>
        <taxon>Bacteria</taxon>
        <taxon>Pseudomonadati</taxon>
        <taxon>Pseudomonadota</taxon>
        <taxon>Alphaproteobacteria</taxon>
        <taxon>Hyphomicrobiales</taxon>
        <taxon>Devosiaceae</taxon>
        <taxon>Pelagibacterium</taxon>
    </lineage>
</organism>
<proteinExistence type="predicted"/>
<feature type="transmembrane region" description="Helical" evidence="1">
    <location>
        <begin position="171"/>
        <end position="188"/>
    </location>
</feature>
<reference evidence="2" key="1">
    <citation type="submission" date="2022-10" db="EMBL/GenBank/DDBJ databases">
        <title>YIM 151497 complete genome.</title>
        <authorList>
            <person name="Chen X."/>
        </authorList>
    </citation>
    <scope>NUCLEOTIDE SEQUENCE</scope>
    <source>
        <strain evidence="2">YIM 151497</strain>
    </source>
</reference>
<keyword evidence="3" id="KW-1185">Reference proteome</keyword>
<dbReference type="Proteomes" id="UP001163882">
    <property type="component" value="Chromosome"/>
</dbReference>
<feature type="transmembrane region" description="Helical" evidence="1">
    <location>
        <begin position="34"/>
        <end position="57"/>
    </location>
</feature>
<gene>
    <name evidence="2" type="ORF">OF122_06700</name>
</gene>
<keyword evidence="1" id="KW-0472">Membrane</keyword>
<sequence>MCLSATVSYAAAAVLVPSGAVATVWAWAGDRRYLMLAILPLLFGLQQGAEGMVWVAGDAGHTHHVEQYSFVYMFFAWIVWPIWIPMSAFFLESGGRSAVILLFVIAGAMLGGLQFIPYFTHEGWLSTSFLAWAVRYEDINLLDAIVSRVVTYGIYLTVIIAPFLVVRDRAVKMFGLLTGGVVVITYLFFSYAYISVFCFGGALISTYLLALIWWKRPDRMTSLDA</sequence>
<name>A0ABY6IS43_9HYPH</name>
<feature type="transmembrane region" description="Helical" evidence="1">
    <location>
        <begin position="139"/>
        <end position="164"/>
    </location>
</feature>
<keyword evidence="1" id="KW-0812">Transmembrane</keyword>
<feature type="transmembrane region" description="Helical" evidence="1">
    <location>
        <begin position="98"/>
        <end position="119"/>
    </location>
</feature>
<keyword evidence="1" id="KW-1133">Transmembrane helix</keyword>
<feature type="transmembrane region" description="Helical" evidence="1">
    <location>
        <begin position="6"/>
        <end position="27"/>
    </location>
</feature>
<evidence type="ECO:0000313" key="3">
    <source>
        <dbReference type="Proteomes" id="UP001163882"/>
    </source>
</evidence>
<feature type="transmembrane region" description="Helical" evidence="1">
    <location>
        <begin position="69"/>
        <end position="91"/>
    </location>
</feature>
<feature type="transmembrane region" description="Helical" evidence="1">
    <location>
        <begin position="194"/>
        <end position="214"/>
    </location>
</feature>
<evidence type="ECO:0000256" key="1">
    <source>
        <dbReference type="SAM" id="Phobius"/>
    </source>
</evidence>